<gene>
    <name evidence="13" type="ORF">JY500_18965</name>
</gene>
<feature type="domain" description="PAS" evidence="10">
    <location>
        <begin position="801"/>
        <end position="847"/>
    </location>
</feature>
<evidence type="ECO:0000259" key="10">
    <source>
        <dbReference type="PROSITE" id="PS50112"/>
    </source>
</evidence>
<dbReference type="InterPro" id="IPR000700">
    <property type="entry name" value="PAS-assoc_C"/>
</dbReference>
<keyword evidence="14" id="KW-1185">Reference proteome</keyword>
<dbReference type="SUPFAM" id="SSF55785">
    <property type="entry name" value="PYP-like sensor domain (PAS domain)"/>
    <property type="match status" value="7"/>
</dbReference>
<dbReference type="InterPro" id="IPR005467">
    <property type="entry name" value="His_kinase_dom"/>
</dbReference>
<dbReference type="Pfam" id="PF00072">
    <property type="entry name" value="Response_reg"/>
    <property type="match status" value="1"/>
</dbReference>
<dbReference type="InterPro" id="IPR001610">
    <property type="entry name" value="PAC"/>
</dbReference>
<dbReference type="EMBL" id="CP071060">
    <property type="protein sequence ID" value="QSI76515.1"/>
    <property type="molecule type" value="Genomic_DNA"/>
</dbReference>
<evidence type="ECO:0000256" key="3">
    <source>
        <dbReference type="ARBA" id="ARBA00022553"/>
    </source>
</evidence>
<dbReference type="InterPro" id="IPR000014">
    <property type="entry name" value="PAS"/>
</dbReference>
<evidence type="ECO:0000259" key="12">
    <source>
        <dbReference type="PROSITE" id="PS50894"/>
    </source>
</evidence>
<feature type="domain" description="PAC" evidence="11">
    <location>
        <begin position="598"/>
        <end position="650"/>
    </location>
</feature>
<dbReference type="CDD" id="cd00082">
    <property type="entry name" value="HisKA"/>
    <property type="match status" value="1"/>
</dbReference>
<evidence type="ECO:0000259" key="8">
    <source>
        <dbReference type="PROSITE" id="PS50109"/>
    </source>
</evidence>
<dbReference type="InterPro" id="IPR011006">
    <property type="entry name" value="CheY-like_superfamily"/>
</dbReference>
<feature type="domain" description="PAS" evidence="10">
    <location>
        <begin position="899"/>
        <end position="969"/>
    </location>
</feature>
<feature type="domain" description="PAC" evidence="11">
    <location>
        <begin position="723"/>
        <end position="775"/>
    </location>
</feature>
<dbReference type="Proteomes" id="UP000663570">
    <property type="component" value="Chromosome"/>
</dbReference>
<dbReference type="InterPro" id="IPR003594">
    <property type="entry name" value="HATPase_dom"/>
</dbReference>
<evidence type="ECO:0000313" key="14">
    <source>
        <dbReference type="Proteomes" id="UP000663570"/>
    </source>
</evidence>
<keyword evidence="7" id="KW-0472">Membrane</keyword>
<dbReference type="InterPro" id="IPR001789">
    <property type="entry name" value="Sig_transdc_resp-reg_receiver"/>
</dbReference>
<reference evidence="13 14" key="1">
    <citation type="submission" date="2021-02" db="EMBL/GenBank/DDBJ databases">
        <title>Niveibacterium changnyeongensis HC41.</title>
        <authorList>
            <person name="Kang M."/>
        </authorList>
    </citation>
    <scope>NUCLEOTIDE SEQUENCE [LARGE SCALE GENOMIC DNA]</scope>
    <source>
        <strain evidence="13 14">HC41</strain>
    </source>
</reference>
<dbReference type="PROSITE" id="PS50112">
    <property type="entry name" value="PAS"/>
    <property type="match status" value="5"/>
</dbReference>
<dbReference type="InterPro" id="IPR003661">
    <property type="entry name" value="HisK_dim/P_dom"/>
</dbReference>
<dbReference type="InterPro" id="IPR035965">
    <property type="entry name" value="PAS-like_dom_sf"/>
</dbReference>
<dbReference type="SMART" id="SM00091">
    <property type="entry name" value="PAS"/>
    <property type="match status" value="6"/>
</dbReference>
<evidence type="ECO:0000313" key="13">
    <source>
        <dbReference type="EMBL" id="QSI76515.1"/>
    </source>
</evidence>
<dbReference type="PRINTS" id="PR00344">
    <property type="entry name" value="BCTRLSENSOR"/>
</dbReference>
<keyword evidence="4" id="KW-0902">Two-component regulatory system</keyword>
<feature type="domain" description="PAS" evidence="10">
    <location>
        <begin position="107"/>
        <end position="177"/>
    </location>
</feature>
<dbReference type="NCBIfam" id="TIGR00229">
    <property type="entry name" value="sensory_box"/>
    <property type="match status" value="6"/>
</dbReference>
<dbReference type="PROSITE" id="PS50110">
    <property type="entry name" value="RESPONSE_REGULATORY"/>
    <property type="match status" value="1"/>
</dbReference>
<feature type="domain" description="PAS" evidence="10">
    <location>
        <begin position="361"/>
        <end position="403"/>
    </location>
</feature>
<feature type="domain" description="PAC" evidence="11">
    <location>
        <begin position="850"/>
        <end position="902"/>
    </location>
</feature>
<dbReference type="SUPFAM" id="SSF55874">
    <property type="entry name" value="ATPase domain of HSP90 chaperone/DNA topoisomerase II/histidine kinase"/>
    <property type="match status" value="1"/>
</dbReference>
<dbReference type="Gene3D" id="1.10.287.130">
    <property type="match status" value="1"/>
</dbReference>
<dbReference type="Gene3D" id="3.30.450.20">
    <property type="entry name" value="PAS domain"/>
    <property type="match status" value="7"/>
</dbReference>
<dbReference type="SMART" id="SM00086">
    <property type="entry name" value="PAC"/>
    <property type="match status" value="7"/>
</dbReference>
<dbReference type="InterPro" id="IPR013656">
    <property type="entry name" value="PAS_4"/>
</dbReference>
<feature type="domain" description="PAC" evidence="11">
    <location>
        <begin position="308"/>
        <end position="360"/>
    </location>
</feature>
<dbReference type="RefSeq" id="WP_206254179.1">
    <property type="nucleotide sequence ID" value="NZ_CP071060.1"/>
</dbReference>
<dbReference type="InterPro" id="IPR036641">
    <property type="entry name" value="HPT_dom_sf"/>
</dbReference>
<name>A0ABX7M449_9RHOO</name>
<evidence type="ECO:0000256" key="5">
    <source>
        <dbReference type="PROSITE-ProRule" id="PRU00110"/>
    </source>
</evidence>
<dbReference type="SUPFAM" id="SSF47384">
    <property type="entry name" value="Homodimeric domain of signal transducing histidine kinase"/>
    <property type="match status" value="1"/>
</dbReference>
<dbReference type="SUPFAM" id="SSF52172">
    <property type="entry name" value="CheY-like"/>
    <property type="match status" value="1"/>
</dbReference>
<dbReference type="EC" id="2.7.13.3" evidence="2"/>
<feature type="domain" description="PAC" evidence="11">
    <location>
        <begin position="181"/>
        <end position="232"/>
    </location>
</feature>
<keyword evidence="7" id="KW-0812">Transmembrane</keyword>
<evidence type="ECO:0000256" key="2">
    <source>
        <dbReference type="ARBA" id="ARBA00012438"/>
    </source>
</evidence>
<evidence type="ECO:0000259" key="9">
    <source>
        <dbReference type="PROSITE" id="PS50110"/>
    </source>
</evidence>
<dbReference type="PROSITE" id="PS50113">
    <property type="entry name" value="PAC"/>
    <property type="match status" value="6"/>
</dbReference>
<dbReference type="Gene3D" id="3.40.50.2300">
    <property type="match status" value="1"/>
</dbReference>
<feature type="domain" description="HPt" evidence="12">
    <location>
        <begin position="1466"/>
        <end position="1559"/>
    </location>
</feature>
<dbReference type="Pfam" id="PF00512">
    <property type="entry name" value="HisKA"/>
    <property type="match status" value="1"/>
</dbReference>
<dbReference type="CDD" id="cd17546">
    <property type="entry name" value="REC_hyHK_CKI1_RcsC-like"/>
    <property type="match status" value="1"/>
</dbReference>
<dbReference type="Pfam" id="PF01627">
    <property type="entry name" value="Hpt"/>
    <property type="match status" value="1"/>
</dbReference>
<proteinExistence type="predicted"/>
<evidence type="ECO:0000256" key="7">
    <source>
        <dbReference type="SAM" id="Phobius"/>
    </source>
</evidence>
<comment type="catalytic activity">
    <reaction evidence="1">
        <text>ATP + protein L-histidine = ADP + protein N-phospho-L-histidine.</text>
        <dbReference type="EC" id="2.7.13.3"/>
    </reaction>
</comment>
<dbReference type="PROSITE" id="PS50109">
    <property type="entry name" value="HIS_KIN"/>
    <property type="match status" value="1"/>
</dbReference>
<dbReference type="InterPro" id="IPR004358">
    <property type="entry name" value="Sig_transdc_His_kin-like_C"/>
</dbReference>
<dbReference type="PANTHER" id="PTHR45339">
    <property type="entry name" value="HYBRID SIGNAL TRANSDUCTION HISTIDINE KINASE J"/>
    <property type="match status" value="1"/>
</dbReference>
<dbReference type="SMART" id="SM00388">
    <property type="entry name" value="HisKA"/>
    <property type="match status" value="1"/>
</dbReference>
<protein>
    <recommendedName>
        <fullName evidence="2">histidine kinase</fullName>
        <ecNumber evidence="2">2.7.13.3</ecNumber>
    </recommendedName>
</protein>
<evidence type="ECO:0000256" key="1">
    <source>
        <dbReference type="ARBA" id="ARBA00000085"/>
    </source>
</evidence>
<organism evidence="13 14">
    <name type="scientific">Niveibacterium microcysteis</name>
    <dbReference type="NCBI Taxonomy" id="2811415"/>
    <lineage>
        <taxon>Bacteria</taxon>
        <taxon>Pseudomonadati</taxon>
        <taxon>Pseudomonadota</taxon>
        <taxon>Betaproteobacteria</taxon>
        <taxon>Rhodocyclales</taxon>
        <taxon>Rhodocyclaceae</taxon>
        <taxon>Niveibacterium</taxon>
    </lineage>
</organism>
<dbReference type="Pfam" id="PF08447">
    <property type="entry name" value="PAS_3"/>
    <property type="match status" value="4"/>
</dbReference>
<sequence>MIPAPKRRLLLAAVPPVAALAVQWVLWPWLAPHSWFLFFPAVCVSVCVAGMAGGLLASGLSVLMVWAVFVPPGAGWTTTLLPALLFLAVAAMVGVMNARILRSREYADTRFEASFRQAAVGVALVAPDGRWLRVNRKLCDIVGYEESELLALTFQMLTHPDDLAPDLVAMQQMLAREIDDYTIEKRYLRKDGRAVWVRLSVSLIWRDGKPDYFVSVVEDINAIKLAAMALQRSEQALKDAKRVAGIGSWRRNLEDDSSEWCDQMNRIFGRPAGAPPATMRELAALFTPDSWERVSAAISRGSVEGEAWELDVEIVRADGRHGWVTTRGEPLRDEAGRIVALQGTVQDITDRKLTESALSASEARFRHLFDKAPLPLGFADADGQMRAINAEFVRAFGYTRDELPTIEDWYRRAYPDPTYRADAIARWGAVMAGERDPSDDEYRVTCADGSERLVRIHAVALDEGVLAAFDDITERERVAQAMRDMQSAAVAEQQDARIAALNLMEDALAARARVEAAADALRASEQRLLLAQEGAHVGLWEWDLASDRMYWSPEFERLYGVAGDGQHTEAEWRALVHPDDLAMVDARRAAHLQQGVPYEAEFRIRRSDGSERWMHTKGSAQFDAEGRAVRLAGINLDVTERKHTEAALRESEARLQLFVEHAPAALAMFDRQMCYLAASRRWLNDYQLNEVGLTGRSHYDLFPDMPEHWRAIHRRALAGEVVQADEDRYEHADGSVHWLKWVVRPWRDPDGAIGGIMIFSEDITDRVHAAEALRESEARLSEAQRVAHIGGWELDLISGDLWWSDETYRIFEIERGRRVGYSDFIDRVHPDDRARIENAYSDALADHKPYDQMHRICMADGRIKHVHARCETRYTAAGQPMRSVGTLQDVSAREAVQDQLRQLALAVEQSPESILITDLAQRIEYVNDAFVQTTGYAREEVLGRTPRLLHSGRTAPAVHEAIKAALSRGLSWKGELVNRRKDGSELVQFAVITPLRGADGRISHYVSVQEDITQKKRMGEELDAYRHHLEVLVATRTAELEQARAAAEAASLAKSAFLANMSHEIRTPMNAILGLTYLMRNEASTPRLADRLDKVHGAAKHLLAIINDILDLSKIEAGRMVLEEQDFSTGELLDQVRAMVSEAAAAKGLTLETELHSMPTALRGDAMRLRQALLNYAGNAIKFTEHGGVVLRARLLDTDGDWVLARFEVSDTGIGIDAATQHRLFTAFEQADASTTRRHGGTGLGLAITRRLAALMGGESGVESEPGHGSTFWFTVRLQRVGHVASDGAANERGAQPEQMLRGRVLLVEDSALNREVALDMLSETGVQVETAENGRIALEQVRAHAFDLILMDVQMPEMDGLEATAAIRALPDKQSLPIIAMTANAFDEDRNACLQAGMNDFIAKPVDPEALIATLRRWLPAAQAPRPTAPAPEGALSDTAAALLARLGAVQGVDVSQGVAAMRGRAERYADLMGRFVLAHRDDVHLLTDLLARGETEDAMRVAHTLKGLAATLGARALAESAGALEHAVTPGAEDGVLGTERVLPEFERHLAALVDAVLGAPKAAPAMSDAAALVLAELRQLLLESDAQALALCRRQADLLRPALGPRYDTLIDRLQAYDFESAAALLPAADAGISAA</sequence>
<dbReference type="Pfam" id="PF02518">
    <property type="entry name" value="HATPase_c"/>
    <property type="match status" value="1"/>
</dbReference>
<dbReference type="InterPro" id="IPR013655">
    <property type="entry name" value="PAS_fold_3"/>
</dbReference>
<feature type="domain" description="PAC" evidence="11">
    <location>
        <begin position="970"/>
        <end position="1024"/>
    </location>
</feature>
<dbReference type="InterPro" id="IPR036097">
    <property type="entry name" value="HisK_dim/P_sf"/>
</dbReference>
<dbReference type="SMART" id="SM00448">
    <property type="entry name" value="REC"/>
    <property type="match status" value="1"/>
</dbReference>
<evidence type="ECO:0000256" key="4">
    <source>
        <dbReference type="ARBA" id="ARBA00023012"/>
    </source>
</evidence>
<feature type="modified residue" description="Phosphohistidine" evidence="5">
    <location>
        <position position="1505"/>
    </location>
</feature>
<evidence type="ECO:0000256" key="6">
    <source>
        <dbReference type="PROSITE-ProRule" id="PRU00169"/>
    </source>
</evidence>
<dbReference type="SMART" id="SM00387">
    <property type="entry name" value="HATPase_c"/>
    <property type="match status" value="1"/>
</dbReference>
<dbReference type="SUPFAM" id="SSF47226">
    <property type="entry name" value="Histidine-containing phosphotransfer domain, HPT domain"/>
    <property type="match status" value="1"/>
</dbReference>
<dbReference type="InterPro" id="IPR036890">
    <property type="entry name" value="HATPase_C_sf"/>
</dbReference>
<dbReference type="PROSITE" id="PS50894">
    <property type="entry name" value="HPT"/>
    <property type="match status" value="1"/>
</dbReference>
<dbReference type="CDD" id="cd16922">
    <property type="entry name" value="HATPase_EvgS-ArcB-TorS-like"/>
    <property type="match status" value="1"/>
</dbReference>
<dbReference type="CDD" id="cd00088">
    <property type="entry name" value="HPT"/>
    <property type="match status" value="1"/>
</dbReference>
<dbReference type="Gene3D" id="3.30.565.10">
    <property type="entry name" value="Histidine kinase-like ATPase, C-terminal domain"/>
    <property type="match status" value="1"/>
</dbReference>
<dbReference type="Pfam" id="PF13493">
    <property type="entry name" value="DUF4118"/>
    <property type="match status" value="1"/>
</dbReference>
<keyword evidence="7" id="KW-1133">Transmembrane helix</keyword>
<feature type="domain" description="Histidine kinase" evidence="8">
    <location>
        <begin position="1060"/>
        <end position="1280"/>
    </location>
</feature>
<accession>A0ABX7M449</accession>
<feature type="domain" description="Response regulatory" evidence="9">
    <location>
        <begin position="1304"/>
        <end position="1420"/>
    </location>
</feature>
<feature type="transmembrane region" description="Helical" evidence="7">
    <location>
        <begin position="35"/>
        <end position="68"/>
    </location>
</feature>
<keyword evidence="3 6" id="KW-0597">Phosphoprotein</keyword>
<dbReference type="Pfam" id="PF08448">
    <property type="entry name" value="PAS_4"/>
    <property type="match status" value="2"/>
</dbReference>
<dbReference type="Gene3D" id="2.10.70.100">
    <property type="match status" value="3"/>
</dbReference>
<feature type="modified residue" description="4-aspartylphosphate" evidence="6">
    <location>
        <position position="1353"/>
    </location>
</feature>
<dbReference type="PANTHER" id="PTHR45339:SF5">
    <property type="entry name" value="HISTIDINE KINASE"/>
    <property type="match status" value="1"/>
</dbReference>
<feature type="transmembrane region" description="Helical" evidence="7">
    <location>
        <begin position="80"/>
        <end position="101"/>
    </location>
</feature>
<dbReference type="InterPro" id="IPR008207">
    <property type="entry name" value="Sig_transdc_His_kin_Hpt_dom"/>
</dbReference>
<dbReference type="Pfam" id="PF13426">
    <property type="entry name" value="PAS_9"/>
    <property type="match status" value="1"/>
</dbReference>
<dbReference type="InterPro" id="IPR025201">
    <property type="entry name" value="KdpD_TM"/>
</dbReference>
<dbReference type="Gene3D" id="1.20.120.160">
    <property type="entry name" value="HPT domain"/>
    <property type="match status" value="1"/>
</dbReference>
<dbReference type="CDD" id="cd00130">
    <property type="entry name" value="PAS"/>
    <property type="match status" value="7"/>
</dbReference>
<feature type="domain" description="PAS" evidence="10">
    <location>
        <begin position="524"/>
        <end position="595"/>
    </location>
</feature>
<evidence type="ECO:0000259" key="11">
    <source>
        <dbReference type="PROSITE" id="PS50113"/>
    </source>
</evidence>